<reference evidence="7" key="2">
    <citation type="submission" date="2020-09" db="EMBL/GenBank/DDBJ databases">
        <authorList>
            <person name="Sun Q."/>
            <person name="Ohkuma M."/>
        </authorList>
    </citation>
    <scope>NUCLEOTIDE SEQUENCE</scope>
    <source>
        <strain evidence="7">JCM 31740</strain>
    </source>
</reference>
<dbReference type="Gene3D" id="3.90.550.10">
    <property type="entry name" value="Spore Coat Polysaccharide Biosynthesis Protein SpsA, Chain A"/>
    <property type="match status" value="1"/>
</dbReference>
<dbReference type="EC" id="2.7.7.9" evidence="2"/>
<dbReference type="Pfam" id="PF00483">
    <property type="entry name" value="NTP_transferase"/>
    <property type="match status" value="1"/>
</dbReference>
<name>A0A830H0N2_9CREN</name>
<dbReference type="InterPro" id="IPR005835">
    <property type="entry name" value="NTP_transferase_dom"/>
</dbReference>
<comment type="similarity">
    <text evidence="1">Belongs to the UDPGP type 2 family.</text>
</comment>
<dbReference type="GO" id="GO:0003983">
    <property type="term" value="F:UTP:glucose-1-phosphate uridylyltransferase activity"/>
    <property type="evidence" value="ECO:0007669"/>
    <property type="project" value="UniProtKB-EC"/>
</dbReference>
<dbReference type="AlphaFoldDB" id="A0A830H0N2"/>
<evidence type="ECO:0000313" key="8">
    <source>
        <dbReference type="Proteomes" id="UP000616143"/>
    </source>
</evidence>
<dbReference type="CDD" id="cd04181">
    <property type="entry name" value="NTP_transferase"/>
    <property type="match status" value="1"/>
</dbReference>
<comment type="catalytic activity">
    <reaction evidence="5">
        <text>alpha-D-glucose 1-phosphate + UTP + H(+) = UDP-alpha-D-glucose + diphosphate</text>
        <dbReference type="Rhea" id="RHEA:19889"/>
        <dbReference type="ChEBI" id="CHEBI:15378"/>
        <dbReference type="ChEBI" id="CHEBI:33019"/>
        <dbReference type="ChEBI" id="CHEBI:46398"/>
        <dbReference type="ChEBI" id="CHEBI:58601"/>
        <dbReference type="ChEBI" id="CHEBI:58885"/>
        <dbReference type="EC" id="2.7.7.9"/>
    </reaction>
</comment>
<sequence>MKIRKAVITAAGKGTRMKHITSVLPKGLLPLFVDEEDRKVTVPVIDLILGSLARVGVSNFCLVVGRNGRLLMDYLFELGLGATFEFQKEPKGFGDAVLKAEKFVGEDPFFVHADDGVLSGGYERATSLFEEREPDAVLLVRRVSNPKRYGIVEAREEGEFMGTRLLRVLDAQEKPPVPKSDLAVSAVYVFKPSVLRALKKTNPADGELELTYGISGVLKDGGEVLALMLDKEVWLNVGDPDSYIRALNHSFQELLPPRPWHND</sequence>
<dbReference type="OrthoDB" id="15372at2157"/>
<dbReference type="RefSeq" id="WP_188848313.1">
    <property type="nucleotide sequence ID" value="NZ_BMQS01000002.1"/>
</dbReference>
<gene>
    <name evidence="7" type="ORF">GCM10007116_02200</name>
</gene>
<evidence type="ECO:0000256" key="4">
    <source>
        <dbReference type="ARBA" id="ARBA00022695"/>
    </source>
</evidence>
<reference evidence="7" key="1">
    <citation type="journal article" date="2014" name="Int. J. Syst. Evol. Microbiol.">
        <title>Complete genome sequence of Corynebacterium casei LMG S-19264T (=DSM 44701T), isolated from a smear-ripened cheese.</title>
        <authorList>
            <consortium name="US DOE Joint Genome Institute (JGI-PGF)"/>
            <person name="Walter F."/>
            <person name="Albersmeier A."/>
            <person name="Kalinowski J."/>
            <person name="Ruckert C."/>
        </authorList>
    </citation>
    <scope>NUCLEOTIDE SEQUENCE</scope>
    <source>
        <strain evidence="7">JCM 31740</strain>
    </source>
</reference>
<comment type="caution">
    <text evidence="7">The sequence shown here is derived from an EMBL/GenBank/DDBJ whole genome shotgun (WGS) entry which is preliminary data.</text>
</comment>
<evidence type="ECO:0000259" key="6">
    <source>
        <dbReference type="Pfam" id="PF00483"/>
    </source>
</evidence>
<feature type="domain" description="Nucleotidyl transferase" evidence="6">
    <location>
        <begin position="5"/>
        <end position="249"/>
    </location>
</feature>
<dbReference type="Proteomes" id="UP000616143">
    <property type="component" value="Unassembled WGS sequence"/>
</dbReference>
<proteinExistence type="inferred from homology"/>
<dbReference type="InterPro" id="IPR005771">
    <property type="entry name" value="GalU_uridylyltTrfase_bac/arc"/>
</dbReference>
<organism evidence="7 8">
    <name type="scientific">Sulfodiicoccus acidiphilus</name>
    <dbReference type="NCBI Taxonomy" id="1670455"/>
    <lineage>
        <taxon>Archaea</taxon>
        <taxon>Thermoproteota</taxon>
        <taxon>Thermoprotei</taxon>
        <taxon>Sulfolobales</taxon>
        <taxon>Sulfolobaceae</taxon>
        <taxon>Sulfodiicoccus</taxon>
    </lineage>
</organism>
<evidence type="ECO:0000256" key="1">
    <source>
        <dbReference type="ARBA" id="ARBA00006890"/>
    </source>
</evidence>
<dbReference type="EMBL" id="BMQS01000002">
    <property type="protein sequence ID" value="GGT87816.1"/>
    <property type="molecule type" value="Genomic_DNA"/>
</dbReference>
<evidence type="ECO:0000256" key="2">
    <source>
        <dbReference type="ARBA" id="ARBA00012415"/>
    </source>
</evidence>
<evidence type="ECO:0000256" key="3">
    <source>
        <dbReference type="ARBA" id="ARBA00022679"/>
    </source>
</evidence>
<dbReference type="GO" id="GO:0006011">
    <property type="term" value="P:UDP-alpha-D-glucose metabolic process"/>
    <property type="evidence" value="ECO:0007669"/>
    <property type="project" value="InterPro"/>
</dbReference>
<dbReference type="PANTHER" id="PTHR43197:SF1">
    <property type="entry name" value="UTP--GLUCOSE-1-PHOSPHATE URIDYLYLTRANSFERASE"/>
    <property type="match status" value="1"/>
</dbReference>
<accession>A0A830H0N2</accession>
<evidence type="ECO:0000313" key="7">
    <source>
        <dbReference type="EMBL" id="GGT87816.1"/>
    </source>
</evidence>
<keyword evidence="3 7" id="KW-0808">Transferase</keyword>
<protein>
    <recommendedName>
        <fullName evidence="2">UTP--glucose-1-phosphate uridylyltransferase</fullName>
        <ecNumber evidence="2">2.7.7.9</ecNumber>
    </recommendedName>
</protein>
<evidence type="ECO:0000256" key="5">
    <source>
        <dbReference type="ARBA" id="ARBA00048128"/>
    </source>
</evidence>
<dbReference type="SUPFAM" id="SSF53448">
    <property type="entry name" value="Nucleotide-diphospho-sugar transferases"/>
    <property type="match status" value="1"/>
</dbReference>
<keyword evidence="4" id="KW-0548">Nucleotidyltransferase</keyword>
<dbReference type="InterPro" id="IPR029044">
    <property type="entry name" value="Nucleotide-diphossugar_trans"/>
</dbReference>
<dbReference type="PANTHER" id="PTHR43197">
    <property type="entry name" value="UTP--GLUCOSE-1-PHOSPHATE URIDYLYLTRANSFERASE"/>
    <property type="match status" value="1"/>
</dbReference>